<dbReference type="InterPro" id="IPR003033">
    <property type="entry name" value="SCP2_sterol-bd_dom"/>
</dbReference>
<dbReference type="Gene3D" id="3.30.1050.10">
    <property type="entry name" value="SCP2 sterol-binding domain"/>
    <property type="match status" value="1"/>
</dbReference>
<dbReference type="OrthoDB" id="3534000at2"/>
<reference evidence="3" key="1">
    <citation type="submission" date="2016-10" db="EMBL/GenBank/DDBJ databases">
        <authorList>
            <person name="Varghese N."/>
            <person name="Submissions S."/>
        </authorList>
    </citation>
    <scope>NUCLEOTIDE SEQUENCE [LARGE SCALE GENOMIC DNA]</scope>
    <source>
        <strain evidence="3">DSM 45843</strain>
    </source>
</reference>
<organism evidence="2 3">
    <name type="scientific">Klenkia soli</name>
    <dbReference type="NCBI Taxonomy" id="1052260"/>
    <lineage>
        <taxon>Bacteria</taxon>
        <taxon>Bacillati</taxon>
        <taxon>Actinomycetota</taxon>
        <taxon>Actinomycetes</taxon>
        <taxon>Geodermatophilales</taxon>
        <taxon>Geodermatophilaceae</taxon>
        <taxon>Klenkia</taxon>
    </lineage>
</organism>
<dbReference type="STRING" id="1052260.SAMN05660199_01348"/>
<dbReference type="EMBL" id="FNIR01000003">
    <property type="protein sequence ID" value="SDO10168.1"/>
    <property type="molecule type" value="Genomic_DNA"/>
</dbReference>
<accession>A0A1H0GTI8</accession>
<protein>
    <submittedName>
        <fullName evidence="2">SCP-2 sterol transfer family protein</fullName>
    </submittedName>
</protein>
<keyword evidence="3" id="KW-1185">Reference proteome</keyword>
<evidence type="ECO:0000259" key="1">
    <source>
        <dbReference type="Pfam" id="PF02036"/>
    </source>
</evidence>
<evidence type="ECO:0000313" key="2">
    <source>
        <dbReference type="EMBL" id="SDO10168.1"/>
    </source>
</evidence>
<name>A0A1H0GTI8_9ACTN</name>
<sequence>MATLEQCMTALEGFVGDLAANPALSGLDRTVSCRITDLDQVVQGRLVNGSAQDMAAVPAGPGVPKADIRITTSSDDLLALTSGELSFGSAWASGRVKLEAGLRDMLRLRSLL</sequence>
<feature type="domain" description="SCP2" evidence="1">
    <location>
        <begin position="19"/>
        <end position="101"/>
    </location>
</feature>
<evidence type="ECO:0000313" key="3">
    <source>
        <dbReference type="Proteomes" id="UP000199088"/>
    </source>
</evidence>
<dbReference type="Proteomes" id="UP000199088">
    <property type="component" value="Unassembled WGS sequence"/>
</dbReference>
<dbReference type="Pfam" id="PF02036">
    <property type="entry name" value="SCP2"/>
    <property type="match status" value="1"/>
</dbReference>
<dbReference type="RefSeq" id="WP_091241799.1">
    <property type="nucleotide sequence ID" value="NZ_FNIR01000003.1"/>
</dbReference>
<proteinExistence type="predicted"/>
<dbReference type="InterPro" id="IPR036527">
    <property type="entry name" value="SCP2_sterol-bd_dom_sf"/>
</dbReference>
<dbReference type="AlphaFoldDB" id="A0A1H0GTI8"/>
<gene>
    <name evidence="2" type="ORF">SAMN05660199_01348</name>
</gene>
<dbReference type="SUPFAM" id="SSF55718">
    <property type="entry name" value="SCP-like"/>
    <property type="match status" value="1"/>
</dbReference>